<dbReference type="EMBL" id="BSXW01000303">
    <property type="protein sequence ID" value="GMF18028.1"/>
    <property type="molecule type" value="Genomic_DNA"/>
</dbReference>
<proteinExistence type="predicted"/>
<evidence type="ECO:0000256" key="1">
    <source>
        <dbReference type="SAM" id="MobiDB-lite"/>
    </source>
</evidence>
<sequence>MLDDSSNDESFDPEKDEDSQGFNYPCFLFALHKAGVSPHVVKQISQTMFNSGATVDFIRKTAKAFNLTISVKQFRVK</sequence>
<reference evidence="2" key="1">
    <citation type="submission" date="2023-04" db="EMBL/GenBank/DDBJ databases">
        <title>Phytophthora lilii NBRC 32176.</title>
        <authorList>
            <person name="Ichikawa N."/>
            <person name="Sato H."/>
            <person name="Tonouchi N."/>
        </authorList>
    </citation>
    <scope>NUCLEOTIDE SEQUENCE</scope>
    <source>
        <strain evidence="2">NBRC 32176</strain>
    </source>
</reference>
<evidence type="ECO:0000313" key="2">
    <source>
        <dbReference type="EMBL" id="GMF18028.1"/>
    </source>
</evidence>
<evidence type="ECO:0000313" key="3">
    <source>
        <dbReference type="Proteomes" id="UP001165083"/>
    </source>
</evidence>
<feature type="region of interest" description="Disordered" evidence="1">
    <location>
        <begin position="1"/>
        <end position="20"/>
    </location>
</feature>
<name>A0A9W6TRZ0_9STRA</name>
<accession>A0A9W6TRZ0</accession>
<comment type="caution">
    <text evidence="2">The sequence shown here is derived from an EMBL/GenBank/DDBJ whole genome shotgun (WGS) entry which is preliminary data.</text>
</comment>
<dbReference type="Proteomes" id="UP001165083">
    <property type="component" value="Unassembled WGS sequence"/>
</dbReference>
<dbReference type="AlphaFoldDB" id="A0A9W6TRZ0"/>
<feature type="compositionally biased region" description="Acidic residues" evidence="1">
    <location>
        <begin position="1"/>
        <end position="19"/>
    </location>
</feature>
<organism evidence="2 3">
    <name type="scientific">Phytophthora lilii</name>
    <dbReference type="NCBI Taxonomy" id="2077276"/>
    <lineage>
        <taxon>Eukaryota</taxon>
        <taxon>Sar</taxon>
        <taxon>Stramenopiles</taxon>
        <taxon>Oomycota</taxon>
        <taxon>Peronosporomycetes</taxon>
        <taxon>Peronosporales</taxon>
        <taxon>Peronosporaceae</taxon>
        <taxon>Phytophthora</taxon>
    </lineage>
</organism>
<keyword evidence="3" id="KW-1185">Reference proteome</keyword>
<gene>
    <name evidence="2" type="ORF">Plil01_000668500</name>
</gene>
<protein>
    <submittedName>
        <fullName evidence="2">Unnamed protein product</fullName>
    </submittedName>
</protein>